<organism evidence="8 9">
    <name type="scientific">Heterostelium pallidum (strain ATCC 26659 / Pp 5 / PN500)</name>
    <name type="common">Cellular slime mold</name>
    <name type="synonym">Polysphondylium pallidum</name>
    <dbReference type="NCBI Taxonomy" id="670386"/>
    <lineage>
        <taxon>Eukaryota</taxon>
        <taxon>Amoebozoa</taxon>
        <taxon>Evosea</taxon>
        <taxon>Eumycetozoa</taxon>
        <taxon>Dictyostelia</taxon>
        <taxon>Acytosteliales</taxon>
        <taxon>Acytosteliaceae</taxon>
        <taxon>Heterostelium</taxon>
    </lineage>
</organism>
<evidence type="ECO:0000256" key="4">
    <source>
        <dbReference type="ARBA" id="ARBA00022946"/>
    </source>
</evidence>
<dbReference type="GO" id="GO:0045335">
    <property type="term" value="C:phagocytic vesicle"/>
    <property type="evidence" value="ECO:0007669"/>
    <property type="project" value="TreeGrafter"/>
</dbReference>
<dbReference type="Pfam" id="PF00675">
    <property type="entry name" value="Peptidase_M16"/>
    <property type="match status" value="1"/>
</dbReference>
<dbReference type="InterPro" id="IPR007863">
    <property type="entry name" value="Peptidase_M16_C"/>
</dbReference>
<comment type="subcellular location">
    <subcellularLocation>
        <location evidence="2">Mitochondrion</location>
    </subcellularLocation>
</comment>
<dbReference type="InterPro" id="IPR050361">
    <property type="entry name" value="MPP/UQCRC_Complex"/>
</dbReference>
<dbReference type="Gene3D" id="3.30.830.10">
    <property type="entry name" value="Metalloenzyme, LuxS/M16 peptidase-like"/>
    <property type="match status" value="2"/>
</dbReference>
<evidence type="ECO:0000259" key="6">
    <source>
        <dbReference type="Pfam" id="PF00675"/>
    </source>
</evidence>
<keyword evidence="5" id="KW-0496">Mitochondrion</keyword>
<dbReference type="FunFam" id="3.30.830.10:FF:000021">
    <property type="entry name" value="Cytochrome b-c1 complex subunit 2"/>
    <property type="match status" value="1"/>
</dbReference>
<dbReference type="STRING" id="670386.D3B7E4"/>
<dbReference type="PANTHER" id="PTHR11851:SF49">
    <property type="entry name" value="MITOCHONDRIAL-PROCESSING PEPTIDASE SUBUNIT ALPHA"/>
    <property type="match status" value="1"/>
</dbReference>
<dbReference type="GeneID" id="31359868"/>
<dbReference type="InterPro" id="IPR011249">
    <property type="entry name" value="Metalloenz_LuxS/M16"/>
</dbReference>
<gene>
    <name evidence="8" type="ORF">PPL_04381</name>
</gene>
<protein>
    <submittedName>
        <fullName evidence="8">Peptidase M16 family protein</fullName>
    </submittedName>
</protein>
<dbReference type="InParanoid" id="D3B7E4"/>
<dbReference type="FunFam" id="3.30.830.10:FF:000039">
    <property type="entry name" value="Ubiquinol-cytochrome c reductase core subunit 2"/>
    <property type="match status" value="1"/>
</dbReference>
<dbReference type="PANTHER" id="PTHR11851">
    <property type="entry name" value="METALLOPROTEASE"/>
    <property type="match status" value="1"/>
</dbReference>
<sequence length="488" mass="52705">MEEQRQYIRRISNHSYIIIQDTLINDYLQEIDIKRQLYQPVYSSSSFQETKRVAELSTLSNGLKVVSLSGGFTGPAVSLGLFVNTGSRFETQQTAGVNQLLKNMVFQSNASKIHLEVQREIEVMGSTAFAQASRDNLLISTQTLPTSSLQMLSIIGELTNPTLPYHEVRDTASFTNEESESLSHCSETSLFEDLHRAAYRGRTLGRPLVAPSCNLGNLSHEQVQSYANQIYSPSNMVLVGVGLAHKELVSEAEHITFGRQTSTGSSAANVQIPRSQAKYVGGDSLTYQTGSTSVALAFEGFAASASTKDLVASAVLQAILGSGSVQPLTAPGAGKTSRLFNLLEKSNGAVESAECFSFNYADSGLFGIYASAADATTDAATIVKQLVAELVAASRTSGQELERAKQLTKKHYFELCEQRSSALEFVGKQALYNTKVLTPEEFAAAVSQVTAEDVKRVASKILASRPTLAVRGNLDNVPTQDEISITLV</sequence>
<reference evidence="8 9" key="1">
    <citation type="journal article" date="2011" name="Genome Res.">
        <title>Phylogeny-wide analysis of social amoeba genomes highlights ancient origins for complex intercellular communication.</title>
        <authorList>
            <person name="Heidel A.J."/>
            <person name="Lawal H.M."/>
            <person name="Felder M."/>
            <person name="Schilde C."/>
            <person name="Helps N.R."/>
            <person name="Tunggal B."/>
            <person name="Rivero F."/>
            <person name="John U."/>
            <person name="Schleicher M."/>
            <person name="Eichinger L."/>
            <person name="Platzer M."/>
            <person name="Noegel A.A."/>
            <person name="Schaap P."/>
            <person name="Gloeckner G."/>
        </authorList>
    </citation>
    <scope>NUCLEOTIDE SEQUENCE [LARGE SCALE GENOMIC DNA]</scope>
    <source>
        <strain evidence="9">ATCC 26659 / Pp 5 / PN500</strain>
    </source>
</reference>
<dbReference type="FunCoup" id="D3B7E4">
    <property type="interactions" value="90"/>
</dbReference>
<evidence type="ECO:0000256" key="2">
    <source>
        <dbReference type="ARBA" id="ARBA00004173"/>
    </source>
</evidence>
<dbReference type="OMA" id="APKFALY"/>
<dbReference type="GO" id="GO:0016020">
    <property type="term" value="C:membrane"/>
    <property type="evidence" value="ECO:0007669"/>
    <property type="project" value="UniProtKB-ARBA"/>
</dbReference>
<evidence type="ECO:0000313" key="9">
    <source>
        <dbReference type="Proteomes" id="UP000001396"/>
    </source>
</evidence>
<keyword evidence="4" id="KW-0809">Transit peptide</keyword>
<name>D3B7E4_HETP5</name>
<dbReference type="GO" id="GO:0046872">
    <property type="term" value="F:metal ion binding"/>
    <property type="evidence" value="ECO:0007669"/>
    <property type="project" value="InterPro"/>
</dbReference>
<accession>D3B7E4</accession>
<comment type="caution">
    <text evidence="8">The sequence shown here is derived from an EMBL/GenBank/DDBJ whole genome shotgun (WGS) entry which is preliminary data.</text>
</comment>
<dbReference type="RefSeq" id="XP_020434804.1">
    <property type="nucleotide sequence ID" value="XM_020575284.1"/>
</dbReference>
<dbReference type="SUPFAM" id="SSF63411">
    <property type="entry name" value="LuxS/MPP-like metallohydrolase"/>
    <property type="match status" value="2"/>
</dbReference>
<dbReference type="GO" id="GO:0006627">
    <property type="term" value="P:protein processing involved in protein targeting to mitochondrion"/>
    <property type="evidence" value="ECO:0007669"/>
    <property type="project" value="TreeGrafter"/>
</dbReference>
<dbReference type="InterPro" id="IPR011765">
    <property type="entry name" value="Pept_M16_N"/>
</dbReference>
<dbReference type="Proteomes" id="UP000001396">
    <property type="component" value="Unassembled WGS sequence"/>
</dbReference>
<dbReference type="AlphaFoldDB" id="D3B7E4"/>
<comment type="function">
    <text evidence="1">Substrate recognition and binding subunit of the essential mitochondrial processing protease (MPP), which cleaves the mitochondrial sequence off newly imported precursors proteins.</text>
</comment>
<comment type="similarity">
    <text evidence="3">Belongs to the peptidase M16 family.</text>
</comment>
<evidence type="ECO:0000256" key="1">
    <source>
        <dbReference type="ARBA" id="ARBA00002123"/>
    </source>
</evidence>
<evidence type="ECO:0000256" key="3">
    <source>
        <dbReference type="ARBA" id="ARBA00007261"/>
    </source>
</evidence>
<proteinExistence type="inferred from homology"/>
<keyword evidence="9" id="KW-1185">Reference proteome</keyword>
<evidence type="ECO:0000256" key="5">
    <source>
        <dbReference type="ARBA" id="ARBA00023128"/>
    </source>
</evidence>
<evidence type="ECO:0000313" key="8">
    <source>
        <dbReference type="EMBL" id="EFA82687.1"/>
    </source>
</evidence>
<feature type="domain" description="Peptidase M16 C-terminal" evidence="7">
    <location>
        <begin position="217"/>
        <end position="406"/>
    </location>
</feature>
<feature type="domain" description="Peptidase M16 N-terminal" evidence="6">
    <location>
        <begin position="74"/>
        <end position="211"/>
    </location>
</feature>
<dbReference type="GO" id="GO:0005739">
    <property type="term" value="C:mitochondrion"/>
    <property type="evidence" value="ECO:0007669"/>
    <property type="project" value="UniProtKB-SubCell"/>
</dbReference>
<dbReference type="Pfam" id="PF05193">
    <property type="entry name" value="Peptidase_M16_C"/>
    <property type="match status" value="1"/>
</dbReference>
<dbReference type="EMBL" id="ADBJ01000018">
    <property type="protein sequence ID" value="EFA82687.1"/>
    <property type="molecule type" value="Genomic_DNA"/>
</dbReference>
<evidence type="ECO:0000259" key="7">
    <source>
        <dbReference type="Pfam" id="PF05193"/>
    </source>
</evidence>